<name>B8KV63_9GAMM</name>
<sequence length="749" mass="81990">MHSKIARPLARSLVTASLTLAVSAANAQLEEVVVTAQKRTESLQQVPISVTAISGERIADFQIGDLTALSGSAPNVQITHFANTPHGAVFNIRGMGVIEPDPYAGQTVTTVVDGVPLVFNMLSLLDLYDIERIEVHRGPQGTLFGANTTGGVINVVTRQPTGELGGDLKVNVGDYNQRDIMGSINFPITENLSGKITAANYQRDGFVTNVVNGDSMGDKDVTIVRGYLRYDDGETLDATFIAEATRSRNGAPIVVNGSYPGEITYVPEGTVGPDGGVMYESVCKPGGKCRAPNSYKSANNSVRDVSDQDVESYGLTINKDLGWGKLTSITGYKNFELYEETDQDGTVLFIDDTQRPSEGEQFSQELRATIPIGDSTEIITGVFYQENEWDHIQNFRIPFAGPLNQVTTMDWENWSVSAFAHAFIDISDRMRLQVGGRFAHEETDADVDVTTFFHPGGEALFSGGVPVGNIAAADEEQWDNWAAKIGIDYDLNDDMMLYAFASRGFKSGGFTGRLGVPEDIGPYDEETVQTVEVGIKSEWFNNRVRVNASSFFNAYDDLQLALIYFCTDEQTGATINCNSIINAAEAETWGLELEVEAVPTDGLLLTANLGYLNAEYTDFPFLNPVTGTVEDLSGEDLQNSPDMTASLGLRYEFSLFSGTSSFGANYRYTDTKYLGNLTNSVRSEIQSMKYIDANLTWTPASENWRINIWGTNLADERYIDTAFEGVGFIGLMSFAAPRQYGASFEYFWN</sequence>
<dbReference type="InterPro" id="IPR000531">
    <property type="entry name" value="Beta-barrel_TonB"/>
</dbReference>
<evidence type="ECO:0000256" key="1">
    <source>
        <dbReference type="ARBA" id="ARBA00004571"/>
    </source>
</evidence>
<evidence type="ECO:0000313" key="17">
    <source>
        <dbReference type="Proteomes" id="UP000004699"/>
    </source>
</evidence>
<dbReference type="EMBL" id="DS999411">
    <property type="protein sequence ID" value="EED35270.1"/>
    <property type="molecule type" value="Genomic_DNA"/>
</dbReference>
<dbReference type="PANTHER" id="PTHR32552:SF81">
    <property type="entry name" value="TONB-DEPENDENT OUTER MEMBRANE RECEPTOR"/>
    <property type="match status" value="1"/>
</dbReference>
<proteinExistence type="inferred from homology"/>
<dbReference type="GO" id="GO:0009279">
    <property type="term" value="C:cell outer membrane"/>
    <property type="evidence" value="ECO:0007669"/>
    <property type="project" value="UniProtKB-SubCell"/>
</dbReference>
<dbReference type="InterPro" id="IPR036942">
    <property type="entry name" value="Beta-barrel_TonB_sf"/>
</dbReference>
<evidence type="ECO:0000256" key="4">
    <source>
        <dbReference type="ARBA" id="ARBA00022496"/>
    </source>
</evidence>
<dbReference type="Gene3D" id="2.40.170.20">
    <property type="entry name" value="TonB-dependent receptor, beta-barrel domain"/>
    <property type="match status" value="1"/>
</dbReference>
<keyword evidence="7" id="KW-0406">Ion transport</keyword>
<evidence type="ECO:0000313" key="16">
    <source>
        <dbReference type="EMBL" id="EED35270.1"/>
    </source>
</evidence>
<keyword evidence="5 11" id="KW-0812">Transmembrane</keyword>
<keyword evidence="10 11" id="KW-0998">Cell outer membrane</keyword>
<evidence type="ECO:0000259" key="15">
    <source>
        <dbReference type="Pfam" id="PF07715"/>
    </source>
</evidence>
<dbReference type="InterPro" id="IPR012910">
    <property type="entry name" value="Plug_dom"/>
</dbReference>
<organism evidence="16 17">
    <name type="scientific">Luminiphilus syltensis NOR5-1B</name>
    <dbReference type="NCBI Taxonomy" id="565045"/>
    <lineage>
        <taxon>Bacteria</taxon>
        <taxon>Pseudomonadati</taxon>
        <taxon>Pseudomonadota</taxon>
        <taxon>Gammaproteobacteria</taxon>
        <taxon>Cellvibrionales</taxon>
        <taxon>Halieaceae</taxon>
        <taxon>Luminiphilus</taxon>
    </lineage>
</organism>
<dbReference type="PROSITE" id="PS52016">
    <property type="entry name" value="TONB_DEPENDENT_REC_3"/>
    <property type="match status" value="1"/>
</dbReference>
<evidence type="ECO:0000256" key="12">
    <source>
        <dbReference type="RuleBase" id="RU003357"/>
    </source>
</evidence>
<keyword evidence="6" id="KW-0408">Iron</keyword>
<evidence type="ECO:0000256" key="5">
    <source>
        <dbReference type="ARBA" id="ARBA00022692"/>
    </source>
</evidence>
<dbReference type="OrthoDB" id="7051185at2"/>
<evidence type="ECO:0000256" key="10">
    <source>
        <dbReference type="ARBA" id="ARBA00023237"/>
    </source>
</evidence>
<dbReference type="Pfam" id="PF00593">
    <property type="entry name" value="TonB_dep_Rec_b-barrel"/>
    <property type="match status" value="1"/>
</dbReference>
<keyword evidence="2 11" id="KW-0813">Transport</keyword>
<feature type="chain" id="PRO_5002875996" evidence="13">
    <location>
        <begin position="28"/>
        <end position="749"/>
    </location>
</feature>
<evidence type="ECO:0000256" key="11">
    <source>
        <dbReference type="PROSITE-ProRule" id="PRU01360"/>
    </source>
</evidence>
<keyword evidence="4" id="KW-0410">Iron transport</keyword>
<feature type="signal peptide" evidence="13">
    <location>
        <begin position="1"/>
        <end position="27"/>
    </location>
</feature>
<dbReference type="eggNOG" id="COG4771">
    <property type="taxonomic scope" value="Bacteria"/>
</dbReference>
<evidence type="ECO:0000256" key="9">
    <source>
        <dbReference type="ARBA" id="ARBA00023136"/>
    </source>
</evidence>
<evidence type="ECO:0000256" key="2">
    <source>
        <dbReference type="ARBA" id="ARBA00022448"/>
    </source>
</evidence>
<keyword evidence="9 11" id="KW-0472">Membrane</keyword>
<evidence type="ECO:0000256" key="3">
    <source>
        <dbReference type="ARBA" id="ARBA00022452"/>
    </source>
</evidence>
<dbReference type="GO" id="GO:0006826">
    <property type="term" value="P:iron ion transport"/>
    <property type="evidence" value="ECO:0007669"/>
    <property type="project" value="UniProtKB-KW"/>
</dbReference>
<gene>
    <name evidence="16" type="ORF">NOR51B_1215</name>
</gene>
<keyword evidence="16" id="KW-0675">Receptor</keyword>
<keyword evidence="3 11" id="KW-1134">Transmembrane beta strand</keyword>
<accession>B8KV63</accession>
<comment type="subcellular location">
    <subcellularLocation>
        <location evidence="1 11">Cell outer membrane</location>
        <topology evidence="1 11">Multi-pass membrane protein</topology>
    </subcellularLocation>
</comment>
<keyword evidence="17" id="KW-1185">Reference proteome</keyword>
<evidence type="ECO:0000256" key="6">
    <source>
        <dbReference type="ARBA" id="ARBA00023004"/>
    </source>
</evidence>
<dbReference type="Proteomes" id="UP000004699">
    <property type="component" value="Unassembled WGS sequence"/>
</dbReference>
<reference evidence="17" key="1">
    <citation type="journal article" date="2013" name="BMC Microbiol.">
        <title>Taxonomy and evolution of bacteriochlorophyll a-containing members of the OM60/NOR5 clade of marine gammaproteobacteria: description of Luminiphilus syltensis gen. nov., sp. nov., reclassification of Haliea rubra as Pseudohaliea rubra gen. nov., comb. nov., and emendation of Chromatocurvus halotolerans.</title>
        <authorList>
            <person name="Spring S."/>
            <person name="Riedel T."/>
            <person name="Sproer C."/>
            <person name="Yan S."/>
            <person name="Harder J."/>
            <person name="Fuchs B.M."/>
        </authorList>
    </citation>
    <scope>NUCLEOTIDE SEQUENCE [LARGE SCALE GENOMIC DNA]</scope>
    <source>
        <strain evidence="17">NOR51-B</strain>
    </source>
</reference>
<dbReference type="HOGENOM" id="CLU_008287_15_2_6"/>
<comment type="similarity">
    <text evidence="11 12">Belongs to the TonB-dependent receptor family.</text>
</comment>
<dbReference type="InterPro" id="IPR039426">
    <property type="entry name" value="TonB-dep_rcpt-like"/>
</dbReference>
<protein>
    <submittedName>
        <fullName evidence="16">TonB-dependent receptor</fullName>
    </submittedName>
</protein>
<dbReference type="RefSeq" id="WP_009020016.1">
    <property type="nucleotide sequence ID" value="NZ_DS999411.1"/>
</dbReference>
<feature type="domain" description="TonB-dependent receptor-like beta-barrel" evidence="14">
    <location>
        <begin position="292"/>
        <end position="713"/>
    </location>
</feature>
<evidence type="ECO:0000256" key="13">
    <source>
        <dbReference type="SAM" id="SignalP"/>
    </source>
</evidence>
<keyword evidence="13" id="KW-0732">Signal</keyword>
<dbReference type="AlphaFoldDB" id="B8KV63"/>
<feature type="domain" description="TonB-dependent receptor plug" evidence="15">
    <location>
        <begin position="43"/>
        <end position="152"/>
    </location>
</feature>
<evidence type="ECO:0000256" key="7">
    <source>
        <dbReference type="ARBA" id="ARBA00023065"/>
    </source>
</evidence>
<evidence type="ECO:0000259" key="14">
    <source>
        <dbReference type="Pfam" id="PF00593"/>
    </source>
</evidence>
<dbReference type="STRING" id="565045.NOR51B_1215"/>
<keyword evidence="8 12" id="KW-0798">TonB box</keyword>
<evidence type="ECO:0000256" key="8">
    <source>
        <dbReference type="ARBA" id="ARBA00023077"/>
    </source>
</evidence>
<dbReference type="PANTHER" id="PTHR32552">
    <property type="entry name" value="FERRICHROME IRON RECEPTOR-RELATED"/>
    <property type="match status" value="1"/>
</dbReference>
<dbReference type="SUPFAM" id="SSF56935">
    <property type="entry name" value="Porins"/>
    <property type="match status" value="1"/>
</dbReference>
<dbReference type="Pfam" id="PF07715">
    <property type="entry name" value="Plug"/>
    <property type="match status" value="1"/>
</dbReference>